<organism evidence="1">
    <name type="scientific">Arundo donax</name>
    <name type="common">Giant reed</name>
    <name type="synonym">Donax arundinaceus</name>
    <dbReference type="NCBI Taxonomy" id="35708"/>
    <lineage>
        <taxon>Eukaryota</taxon>
        <taxon>Viridiplantae</taxon>
        <taxon>Streptophyta</taxon>
        <taxon>Embryophyta</taxon>
        <taxon>Tracheophyta</taxon>
        <taxon>Spermatophyta</taxon>
        <taxon>Magnoliopsida</taxon>
        <taxon>Liliopsida</taxon>
        <taxon>Poales</taxon>
        <taxon>Poaceae</taxon>
        <taxon>PACMAD clade</taxon>
        <taxon>Arundinoideae</taxon>
        <taxon>Arundineae</taxon>
        <taxon>Arundo</taxon>
    </lineage>
</organism>
<reference evidence="1" key="2">
    <citation type="journal article" date="2015" name="Data Brief">
        <title>Shoot transcriptome of the giant reed, Arundo donax.</title>
        <authorList>
            <person name="Barrero R.A."/>
            <person name="Guerrero F.D."/>
            <person name="Moolhuijzen P."/>
            <person name="Goolsby J.A."/>
            <person name="Tidwell J."/>
            <person name="Bellgard S.E."/>
            <person name="Bellgard M.I."/>
        </authorList>
    </citation>
    <scope>NUCLEOTIDE SEQUENCE</scope>
    <source>
        <tissue evidence="1">Shoot tissue taken approximately 20 cm above the soil surface</tissue>
    </source>
</reference>
<reference evidence="1" key="1">
    <citation type="submission" date="2014-09" db="EMBL/GenBank/DDBJ databases">
        <authorList>
            <person name="Magalhaes I.L.F."/>
            <person name="Oliveira U."/>
            <person name="Santos F.R."/>
            <person name="Vidigal T.H.D.A."/>
            <person name="Brescovit A.D."/>
            <person name="Santos A.J."/>
        </authorList>
    </citation>
    <scope>NUCLEOTIDE SEQUENCE</scope>
    <source>
        <tissue evidence="1">Shoot tissue taken approximately 20 cm above the soil surface</tissue>
    </source>
</reference>
<accession>A0A0A8ZPL6</accession>
<name>A0A0A8ZPL6_ARUDO</name>
<dbReference type="AlphaFoldDB" id="A0A0A8ZPL6"/>
<dbReference type="EMBL" id="GBRH01261103">
    <property type="protein sequence ID" value="JAD36792.1"/>
    <property type="molecule type" value="Transcribed_RNA"/>
</dbReference>
<evidence type="ECO:0000313" key="1">
    <source>
        <dbReference type="EMBL" id="JAD36792.1"/>
    </source>
</evidence>
<protein>
    <submittedName>
        <fullName evidence="1">Uncharacterized protein</fullName>
    </submittedName>
</protein>
<proteinExistence type="predicted"/>
<sequence length="35" mass="4192">MILNLNSSGFFYHPDSHFSNHDVRYTKHLCVHNFL</sequence>